<reference evidence="2" key="1">
    <citation type="journal article" date="2014" name="Proc. Natl. Acad. Sci. U.S.A.">
        <title>Extensive sampling of basidiomycete genomes demonstrates inadequacy of the white-rot/brown-rot paradigm for wood decay fungi.</title>
        <authorList>
            <person name="Riley R."/>
            <person name="Salamov A.A."/>
            <person name="Brown D.W."/>
            <person name="Nagy L.G."/>
            <person name="Floudas D."/>
            <person name="Held B.W."/>
            <person name="Levasseur A."/>
            <person name="Lombard V."/>
            <person name="Morin E."/>
            <person name="Otillar R."/>
            <person name="Lindquist E.A."/>
            <person name="Sun H."/>
            <person name="LaButti K.M."/>
            <person name="Schmutz J."/>
            <person name="Jabbour D."/>
            <person name="Luo H."/>
            <person name="Baker S.E."/>
            <person name="Pisabarro A.G."/>
            <person name="Walton J.D."/>
            <person name="Blanchette R.A."/>
            <person name="Henrissat B."/>
            <person name="Martin F."/>
            <person name="Cullen D."/>
            <person name="Hibbett D.S."/>
            <person name="Grigoriev I.V."/>
        </authorList>
    </citation>
    <scope>NUCLEOTIDE SEQUENCE [LARGE SCALE GENOMIC DNA]</scope>
    <source>
        <strain evidence="2">FD-172 SS1</strain>
    </source>
</reference>
<dbReference type="AlphaFoldDB" id="A0A067M198"/>
<dbReference type="HOGENOM" id="CLU_1948494_0_0_1"/>
<name>A0A067M198_BOTB1</name>
<dbReference type="Proteomes" id="UP000027195">
    <property type="component" value="Unassembled WGS sequence"/>
</dbReference>
<accession>A0A067M198</accession>
<dbReference type="EMBL" id="KL198077">
    <property type="protein sequence ID" value="KDQ09543.1"/>
    <property type="molecule type" value="Genomic_DNA"/>
</dbReference>
<sequence>MQYIASIRQTQHWKSIADQYILPQKHSDHLLESQAGIPTPAKYSPFPFIFLGFCTAVLENLLERKAIGATIKGRNLRFNLAATNGVDSLNHNHHENVGCSWPPLIFSVTFRMEAVCYFFFLLFSLKGYG</sequence>
<keyword evidence="2" id="KW-1185">Reference proteome</keyword>
<gene>
    <name evidence="1" type="ORF">BOTBODRAFT_524998</name>
</gene>
<evidence type="ECO:0000313" key="2">
    <source>
        <dbReference type="Proteomes" id="UP000027195"/>
    </source>
</evidence>
<evidence type="ECO:0000313" key="1">
    <source>
        <dbReference type="EMBL" id="KDQ09543.1"/>
    </source>
</evidence>
<proteinExistence type="predicted"/>
<organism evidence="1 2">
    <name type="scientific">Botryobasidium botryosum (strain FD-172 SS1)</name>
    <dbReference type="NCBI Taxonomy" id="930990"/>
    <lineage>
        <taxon>Eukaryota</taxon>
        <taxon>Fungi</taxon>
        <taxon>Dikarya</taxon>
        <taxon>Basidiomycota</taxon>
        <taxon>Agaricomycotina</taxon>
        <taxon>Agaricomycetes</taxon>
        <taxon>Cantharellales</taxon>
        <taxon>Botryobasidiaceae</taxon>
        <taxon>Botryobasidium</taxon>
    </lineage>
</organism>
<dbReference type="InParanoid" id="A0A067M198"/>
<protein>
    <submittedName>
        <fullName evidence="1">Uncharacterized protein</fullName>
    </submittedName>
</protein>